<dbReference type="EMBL" id="JAGMUX010000004">
    <property type="protein sequence ID" value="KAH7261148.1"/>
    <property type="molecule type" value="Genomic_DNA"/>
</dbReference>
<gene>
    <name evidence="2" type="ORF">BKA55DRAFT_686728</name>
</gene>
<protein>
    <submittedName>
        <fullName evidence="2">Uncharacterized protein</fullName>
    </submittedName>
</protein>
<feature type="region of interest" description="Disordered" evidence="1">
    <location>
        <begin position="360"/>
        <end position="405"/>
    </location>
</feature>
<dbReference type="InterPro" id="IPR025213">
    <property type="entry name" value="Sim4_Fta2"/>
</dbReference>
<sequence length="405" mass="46382">MPPLKPLPDCEGPKLEPFEHDLEADDVEFLKILEPDFAAHSKIIKTRIGDKIYSIKFFVWEQPFAQPPYTSAYGEGGRGPFICCKGFYAHFTPFENECRAFGRLKEVGREDLAVKVHGYVALDLTDAIDQKLQAARSKMIRPYAKLEWFLGMDNGPSMGIVKDWVDEVEYNDRHTYDLYQQVVQVSHFPRMLEGLHGLHKHGIVVLDLSDRQYVNGTLVDLSMASTVPHPFGPDPDPLGLGKCWQPRWTFQSLAAWDLYCFQKYVIDAWDIGLAEFLDAKPGTKGLRKTCWLQAYRLPSQTRNLRPRDRRYPSQEQSPYLPLLNQWCEVLEMTHTPRHDPLDFAKHTPVIENVKKREAWKTTGQGVKKRVAKGKQVKGKKVNRSESKSKVPGSRASGLRDKTVKK</sequence>
<organism evidence="2 3">
    <name type="scientific">Fusarium redolens</name>
    <dbReference type="NCBI Taxonomy" id="48865"/>
    <lineage>
        <taxon>Eukaryota</taxon>
        <taxon>Fungi</taxon>
        <taxon>Dikarya</taxon>
        <taxon>Ascomycota</taxon>
        <taxon>Pezizomycotina</taxon>
        <taxon>Sordariomycetes</taxon>
        <taxon>Hypocreomycetidae</taxon>
        <taxon>Hypocreales</taxon>
        <taxon>Nectriaceae</taxon>
        <taxon>Fusarium</taxon>
        <taxon>Fusarium redolens species complex</taxon>
    </lineage>
</organism>
<dbReference type="GeneID" id="70228921"/>
<keyword evidence="3" id="KW-1185">Reference proteome</keyword>
<dbReference type="Pfam" id="PF13095">
    <property type="entry name" value="FTA2"/>
    <property type="match status" value="1"/>
</dbReference>
<feature type="compositionally biased region" description="Basic residues" evidence="1">
    <location>
        <begin position="366"/>
        <end position="381"/>
    </location>
</feature>
<evidence type="ECO:0000313" key="3">
    <source>
        <dbReference type="Proteomes" id="UP000720189"/>
    </source>
</evidence>
<reference evidence="2" key="1">
    <citation type="journal article" date="2021" name="Nat. Commun.">
        <title>Genetic determinants of endophytism in the Arabidopsis root mycobiome.</title>
        <authorList>
            <person name="Mesny F."/>
            <person name="Miyauchi S."/>
            <person name="Thiergart T."/>
            <person name="Pickel B."/>
            <person name="Atanasova L."/>
            <person name="Karlsson M."/>
            <person name="Huettel B."/>
            <person name="Barry K.W."/>
            <person name="Haridas S."/>
            <person name="Chen C."/>
            <person name="Bauer D."/>
            <person name="Andreopoulos W."/>
            <person name="Pangilinan J."/>
            <person name="LaButti K."/>
            <person name="Riley R."/>
            <person name="Lipzen A."/>
            <person name="Clum A."/>
            <person name="Drula E."/>
            <person name="Henrissat B."/>
            <person name="Kohler A."/>
            <person name="Grigoriev I.V."/>
            <person name="Martin F.M."/>
            <person name="Hacquard S."/>
        </authorList>
    </citation>
    <scope>NUCLEOTIDE SEQUENCE</scope>
    <source>
        <strain evidence="2">MPI-CAGE-AT-0023</strain>
    </source>
</reference>
<dbReference type="Proteomes" id="UP000720189">
    <property type="component" value="Unassembled WGS sequence"/>
</dbReference>
<dbReference type="AlphaFoldDB" id="A0A9P9KGX6"/>
<name>A0A9P9KGX6_FUSRE</name>
<dbReference type="OrthoDB" id="3432781at2759"/>
<comment type="caution">
    <text evidence="2">The sequence shown here is derived from an EMBL/GenBank/DDBJ whole genome shotgun (WGS) entry which is preliminary data.</text>
</comment>
<evidence type="ECO:0000256" key="1">
    <source>
        <dbReference type="SAM" id="MobiDB-lite"/>
    </source>
</evidence>
<dbReference type="RefSeq" id="XP_046053025.1">
    <property type="nucleotide sequence ID" value="XM_046198967.1"/>
</dbReference>
<evidence type="ECO:0000313" key="2">
    <source>
        <dbReference type="EMBL" id="KAH7261148.1"/>
    </source>
</evidence>
<accession>A0A9P9KGX6</accession>
<proteinExistence type="predicted"/>